<dbReference type="Proteomes" id="UP000321555">
    <property type="component" value="Chromosome"/>
</dbReference>
<name>A0A5B8Z1Z5_CYTDA</name>
<keyword evidence="2 7" id="KW-0813">Transport</keyword>
<comment type="similarity">
    <text evidence="7">Belongs to the binding-protein-dependent transport system permease family.</text>
</comment>
<dbReference type="GO" id="GO:0055085">
    <property type="term" value="P:transmembrane transport"/>
    <property type="evidence" value="ECO:0007669"/>
    <property type="project" value="InterPro"/>
</dbReference>
<evidence type="ECO:0000313" key="9">
    <source>
        <dbReference type="EMBL" id="QED47044.1"/>
    </source>
</evidence>
<dbReference type="OrthoDB" id="9804353at2"/>
<dbReference type="STRING" id="1742359.GCA_001439625_04030"/>
<reference evidence="10" key="1">
    <citation type="submission" date="2019-08" db="EMBL/GenBank/DDBJ databases">
        <authorList>
            <person name="Zheng X."/>
        </authorList>
    </citation>
    <scope>NUCLEOTIDE SEQUENCE [LARGE SCALE GENOMIC DNA]</scope>
    <source>
        <strain evidence="10">FJAT-25496</strain>
    </source>
</reference>
<dbReference type="KEGG" id="bda:FSZ17_07180"/>
<sequence>MEMEIRNKRNKIEKNEQPRFNSKKGLVKNPRLFEVYLMPLVAFVLFILIWQFGVQITGAPHYILPKPTDIFNAAIENSSNMFLSVVRTISAALIGFIISVVVGITGAIIMASSKILQKSLYPYAILLQTVPIVAIAPIIVIWFGSGINAIVVIAFIIGFFPMLSNTLVGLNSTDHNMINLFQMYSASKWQIMFKLRLPAALPYIMAGLKISCTLAIVGAIVGEYVAGIGGGQGGLGYAITVAAARLQTPYLFALGLASSILGILFFLVVNAFSKWVLSSWHESEMKIEN</sequence>
<dbReference type="PANTHER" id="PTHR30151:SF41">
    <property type="entry name" value="ABC TRANSPORTER PERMEASE PROTEIN"/>
    <property type="match status" value="1"/>
</dbReference>
<keyword evidence="5 7" id="KW-1133">Transmembrane helix</keyword>
<keyword evidence="10" id="KW-1185">Reference proteome</keyword>
<dbReference type="CDD" id="cd06261">
    <property type="entry name" value="TM_PBP2"/>
    <property type="match status" value="1"/>
</dbReference>
<organism evidence="9 10">
    <name type="scientific">Cytobacillus dafuensis</name>
    <name type="common">Bacillus dafuensis</name>
    <dbReference type="NCBI Taxonomy" id="1742359"/>
    <lineage>
        <taxon>Bacteria</taxon>
        <taxon>Bacillati</taxon>
        <taxon>Bacillota</taxon>
        <taxon>Bacilli</taxon>
        <taxon>Bacillales</taxon>
        <taxon>Bacillaceae</taxon>
        <taxon>Cytobacillus</taxon>
    </lineage>
</organism>
<evidence type="ECO:0000256" key="7">
    <source>
        <dbReference type="RuleBase" id="RU363032"/>
    </source>
</evidence>
<evidence type="ECO:0000256" key="3">
    <source>
        <dbReference type="ARBA" id="ARBA00022475"/>
    </source>
</evidence>
<dbReference type="RefSeq" id="WP_057774757.1">
    <property type="nucleotide sequence ID" value="NZ_CP042593.1"/>
</dbReference>
<dbReference type="InterPro" id="IPR035906">
    <property type="entry name" value="MetI-like_sf"/>
</dbReference>
<evidence type="ECO:0000256" key="2">
    <source>
        <dbReference type="ARBA" id="ARBA00022448"/>
    </source>
</evidence>
<feature type="domain" description="ABC transmembrane type-1" evidence="8">
    <location>
        <begin position="85"/>
        <end position="273"/>
    </location>
</feature>
<keyword evidence="4 7" id="KW-0812">Transmembrane</keyword>
<dbReference type="PROSITE" id="PS50928">
    <property type="entry name" value="ABC_TM1"/>
    <property type="match status" value="1"/>
</dbReference>
<dbReference type="GO" id="GO:0005886">
    <property type="term" value="C:plasma membrane"/>
    <property type="evidence" value="ECO:0007669"/>
    <property type="project" value="UniProtKB-SubCell"/>
</dbReference>
<feature type="transmembrane region" description="Helical" evidence="7">
    <location>
        <begin position="200"/>
        <end position="221"/>
    </location>
</feature>
<keyword evidence="6 7" id="KW-0472">Membrane</keyword>
<evidence type="ECO:0000256" key="4">
    <source>
        <dbReference type="ARBA" id="ARBA00022692"/>
    </source>
</evidence>
<evidence type="ECO:0000256" key="6">
    <source>
        <dbReference type="ARBA" id="ARBA00023136"/>
    </source>
</evidence>
<protein>
    <submittedName>
        <fullName evidence="9">ABC transporter permease</fullName>
    </submittedName>
</protein>
<keyword evidence="3" id="KW-1003">Cell membrane</keyword>
<dbReference type="Pfam" id="PF00528">
    <property type="entry name" value="BPD_transp_1"/>
    <property type="match status" value="1"/>
</dbReference>
<evidence type="ECO:0000256" key="1">
    <source>
        <dbReference type="ARBA" id="ARBA00004651"/>
    </source>
</evidence>
<dbReference type="PANTHER" id="PTHR30151">
    <property type="entry name" value="ALKANE SULFONATE ABC TRANSPORTER-RELATED, MEMBRANE SUBUNIT"/>
    <property type="match status" value="1"/>
</dbReference>
<dbReference type="InterPro" id="IPR000515">
    <property type="entry name" value="MetI-like"/>
</dbReference>
<feature type="transmembrane region" description="Helical" evidence="7">
    <location>
        <begin position="123"/>
        <end position="143"/>
    </location>
</feature>
<evidence type="ECO:0000256" key="5">
    <source>
        <dbReference type="ARBA" id="ARBA00022989"/>
    </source>
</evidence>
<gene>
    <name evidence="9" type="ORF">FSZ17_07180</name>
</gene>
<evidence type="ECO:0000313" key="10">
    <source>
        <dbReference type="Proteomes" id="UP000321555"/>
    </source>
</evidence>
<proteinExistence type="inferred from homology"/>
<feature type="transmembrane region" description="Helical" evidence="7">
    <location>
        <begin position="32"/>
        <end position="52"/>
    </location>
</feature>
<dbReference type="EMBL" id="CP042593">
    <property type="protein sequence ID" value="QED47044.1"/>
    <property type="molecule type" value="Genomic_DNA"/>
</dbReference>
<evidence type="ECO:0000259" key="8">
    <source>
        <dbReference type="PROSITE" id="PS50928"/>
    </source>
</evidence>
<comment type="subcellular location">
    <subcellularLocation>
        <location evidence="1 7">Cell membrane</location>
        <topology evidence="1 7">Multi-pass membrane protein</topology>
    </subcellularLocation>
</comment>
<dbReference type="SUPFAM" id="SSF161098">
    <property type="entry name" value="MetI-like"/>
    <property type="match status" value="1"/>
</dbReference>
<feature type="transmembrane region" description="Helical" evidence="7">
    <location>
        <begin position="89"/>
        <end position="111"/>
    </location>
</feature>
<dbReference type="Gene3D" id="1.10.3720.10">
    <property type="entry name" value="MetI-like"/>
    <property type="match status" value="1"/>
</dbReference>
<dbReference type="AlphaFoldDB" id="A0A5B8Z1Z5"/>
<feature type="transmembrane region" description="Helical" evidence="7">
    <location>
        <begin position="250"/>
        <end position="272"/>
    </location>
</feature>
<feature type="transmembrane region" description="Helical" evidence="7">
    <location>
        <begin position="149"/>
        <end position="170"/>
    </location>
</feature>
<accession>A0A5B8Z1Z5</accession>